<organism evidence="1 2">
    <name type="scientific">Nemania bipapillata</name>
    <dbReference type="NCBI Taxonomy" id="110536"/>
    <lineage>
        <taxon>Eukaryota</taxon>
        <taxon>Fungi</taxon>
        <taxon>Dikarya</taxon>
        <taxon>Ascomycota</taxon>
        <taxon>Pezizomycotina</taxon>
        <taxon>Sordariomycetes</taxon>
        <taxon>Xylariomycetidae</taxon>
        <taxon>Xylariales</taxon>
        <taxon>Xylariaceae</taxon>
        <taxon>Nemania</taxon>
    </lineage>
</organism>
<protein>
    <submittedName>
        <fullName evidence="1">Uncharacterized protein</fullName>
    </submittedName>
</protein>
<evidence type="ECO:0000313" key="2">
    <source>
        <dbReference type="Proteomes" id="UP001153334"/>
    </source>
</evidence>
<accession>A0ACC2IRI1</accession>
<evidence type="ECO:0000313" key="1">
    <source>
        <dbReference type="EMBL" id="KAJ8117703.1"/>
    </source>
</evidence>
<proteinExistence type="predicted"/>
<comment type="caution">
    <text evidence="1">The sequence shown here is derived from an EMBL/GenBank/DDBJ whole genome shotgun (WGS) entry which is preliminary data.</text>
</comment>
<gene>
    <name evidence="1" type="ORF">ONZ43_g4150</name>
</gene>
<sequence length="136" mass="15092">MFPVAPPLGALRLATIRDVPRIAAVATSGFYYSPVFSWERSYHRQFPQDTFMSYEKMFADIIRSPDYIAIVVEDSFEPDETSKSGATIEPDNGLPTPNAGDKVIVGAATWKFEPGSKRYGNSWIQMTTQTSNSMGV</sequence>
<dbReference type="EMBL" id="JAPESX010001074">
    <property type="protein sequence ID" value="KAJ8117703.1"/>
    <property type="molecule type" value="Genomic_DNA"/>
</dbReference>
<keyword evidence="2" id="KW-1185">Reference proteome</keyword>
<dbReference type="Proteomes" id="UP001153334">
    <property type="component" value="Unassembled WGS sequence"/>
</dbReference>
<name>A0ACC2IRI1_9PEZI</name>
<reference evidence="1" key="1">
    <citation type="submission" date="2022-11" db="EMBL/GenBank/DDBJ databases">
        <title>Genome Sequence of Nemania bipapillata.</title>
        <authorList>
            <person name="Buettner E."/>
        </authorList>
    </citation>
    <scope>NUCLEOTIDE SEQUENCE</scope>
    <source>
        <strain evidence="1">CP14</strain>
    </source>
</reference>